<protein>
    <recommendedName>
        <fullName evidence="3">Acyl-CoA oxidase C-terminal domain-containing protein</fullName>
    </recommendedName>
</protein>
<dbReference type="Pfam" id="PF01756">
    <property type="entry name" value="ACOX"/>
    <property type="match status" value="1"/>
</dbReference>
<gene>
    <name evidence="4" type="ORF">MNEG_13505</name>
</gene>
<dbReference type="GO" id="GO:0033540">
    <property type="term" value="P:fatty acid beta-oxidation using acyl-CoA oxidase"/>
    <property type="evidence" value="ECO:0007669"/>
    <property type="project" value="TreeGrafter"/>
</dbReference>
<dbReference type="AlphaFoldDB" id="A0A0D2KF00"/>
<dbReference type="GeneID" id="25730974"/>
<evidence type="ECO:0000259" key="3">
    <source>
        <dbReference type="Pfam" id="PF01756"/>
    </source>
</evidence>
<evidence type="ECO:0000256" key="2">
    <source>
        <dbReference type="ARBA" id="ARBA00023002"/>
    </source>
</evidence>
<evidence type="ECO:0000313" key="4">
    <source>
        <dbReference type="EMBL" id="KIY94458.1"/>
    </source>
</evidence>
<dbReference type="GO" id="GO:0005777">
    <property type="term" value="C:peroxisome"/>
    <property type="evidence" value="ECO:0007669"/>
    <property type="project" value="InterPro"/>
</dbReference>
<organism evidence="4 5">
    <name type="scientific">Monoraphidium neglectum</name>
    <dbReference type="NCBI Taxonomy" id="145388"/>
    <lineage>
        <taxon>Eukaryota</taxon>
        <taxon>Viridiplantae</taxon>
        <taxon>Chlorophyta</taxon>
        <taxon>core chlorophytes</taxon>
        <taxon>Chlorophyceae</taxon>
        <taxon>CS clade</taxon>
        <taxon>Sphaeropleales</taxon>
        <taxon>Selenastraceae</taxon>
        <taxon>Monoraphidium</taxon>
    </lineage>
</organism>
<dbReference type="PANTHER" id="PTHR10909">
    <property type="entry name" value="ELECTRON TRANSPORT OXIDOREDUCTASE"/>
    <property type="match status" value="1"/>
</dbReference>
<comment type="similarity">
    <text evidence="1">Belongs to the acyl-CoA oxidase family.</text>
</comment>
<dbReference type="InterPro" id="IPR036250">
    <property type="entry name" value="AcylCo_DH-like_C"/>
</dbReference>
<dbReference type="KEGG" id="mng:MNEG_13505"/>
<evidence type="ECO:0000313" key="5">
    <source>
        <dbReference type="Proteomes" id="UP000054498"/>
    </source>
</evidence>
<sequence length="263" mass="26630">MTAEGDNRVLMQKVSKELLSMMQVPSVAARLASAETAASQLAARFAAASGAPLPGAAAGAGGTQAAGGGGAGGAAAAAVALGAAGLGEPLCMDAVRKLLLVREARLLRALALAMRAAPPGGSFDEWMKAQSDQVQGAAKAYAEREVFDACLRALDGAGAGAGGAAAQPAVAELLAPLVALFGLSCVENDLAWFLSMELLPPKVARLLPSQIRRVVAALAPRAPSLAAALGVPAHLVMAPIAGDWEHYNRYNNEGELVGEQFRE</sequence>
<dbReference type="Gene3D" id="1.20.140.10">
    <property type="entry name" value="Butyryl-CoA Dehydrogenase, subunit A, domain 3"/>
    <property type="match status" value="1"/>
</dbReference>
<dbReference type="GO" id="GO:0055088">
    <property type="term" value="P:lipid homeostasis"/>
    <property type="evidence" value="ECO:0007669"/>
    <property type="project" value="TreeGrafter"/>
</dbReference>
<proteinExistence type="inferred from homology"/>
<dbReference type="GO" id="GO:0071949">
    <property type="term" value="F:FAD binding"/>
    <property type="evidence" value="ECO:0007669"/>
    <property type="project" value="InterPro"/>
</dbReference>
<evidence type="ECO:0000256" key="1">
    <source>
        <dbReference type="ARBA" id="ARBA00006288"/>
    </source>
</evidence>
<feature type="domain" description="Acyl-CoA oxidase C-terminal" evidence="3">
    <location>
        <begin position="94"/>
        <end position="241"/>
    </location>
</feature>
<keyword evidence="2" id="KW-0560">Oxidoreductase</keyword>
<accession>A0A0D2KF00</accession>
<dbReference type="EMBL" id="KK104086">
    <property type="protein sequence ID" value="KIY94458.1"/>
    <property type="molecule type" value="Genomic_DNA"/>
</dbReference>
<dbReference type="InterPro" id="IPR012258">
    <property type="entry name" value="Acyl-CoA_oxidase"/>
</dbReference>
<dbReference type="RefSeq" id="XP_013893478.1">
    <property type="nucleotide sequence ID" value="XM_014038024.1"/>
</dbReference>
<dbReference type="STRING" id="145388.A0A0D2KF00"/>
<name>A0A0D2KF00_9CHLO</name>
<keyword evidence="5" id="KW-1185">Reference proteome</keyword>
<dbReference type="InterPro" id="IPR002655">
    <property type="entry name" value="Acyl-CoA_oxidase_C"/>
</dbReference>
<reference evidence="4 5" key="1">
    <citation type="journal article" date="2013" name="BMC Genomics">
        <title>Reconstruction of the lipid metabolism for the microalga Monoraphidium neglectum from its genome sequence reveals characteristics suitable for biofuel production.</title>
        <authorList>
            <person name="Bogen C."/>
            <person name="Al-Dilaimi A."/>
            <person name="Albersmeier A."/>
            <person name="Wichmann J."/>
            <person name="Grundmann M."/>
            <person name="Rupp O."/>
            <person name="Lauersen K.J."/>
            <person name="Blifernez-Klassen O."/>
            <person name="Kalinowski J."/>
            <person name="Goesmann A."/>
            <person name="Mussgnug J.H."/>
            <person name="Kruse O."/>
        </authorList>
    </citation>
    <scope>NUCLEOTIDE SEQUENCE [LARGE SCALE GENOMIC DNA]</scope>
    <source>
        <strain evidence="4 5">SAG 48.87</strain>
    </source>
</reference>
<dbReference type="GO" id="GO:0005504">
    <property type="term" value="F:fatty acid binding"/>
    <property type="evidence" value="ECO:0007669"/>
    <property type="project" value="TreeGrafter"/>
</dbReference>
<dbReference type="SUPFAM" id="SSF47203">
    <property type="entry name" value="Acyl-CoA dehydrogenase C-terminal domain-like"/>
    <property type="match status" value="1"/>
</dbReference>
<dbReference type="PANTHER" id="PTHR10909:SF382">
    <property type="entry name" value="ACYL-COENZYME A OXIDASE"/>
    <property type="match status" value="1"/>
</dbReference>
<dbReference type="OrthoDB" id="538336at2759"/>
<dbReference type="GO" id="GO:0003997">
    <property type="term" value="F:acyl-CoA oxidase activity"/>
    <property type="evidence" value="ECO:0007669"/>
    <property type="project" value="InterPro"/>
</dbReference>
<dbReference type="Proteomes" id="UP000054498">
    <property type="component" value="Unassembled WGS sequence"/>
</dbReference>